<organism evidence="1 2">
    <name type="scientific">Streptomyces sirii</name>
    <dbReference type="NCBI Taxonomy" id="3127701"/>
    <lineage>
        <taxon>Bacteria</taxon>
        <taxon>Bacillati</taxon>
        <taxon>Actinomycetota</taxon>
        <taxon>Actinomycetes</taxon>
        <taxon>Kitasatosporales</taxon>
        <taxon>Streptomycetaceae</taxon>
        <taxon>Streptomyces</taxon>
    </lineage>
</organism>
<dbReference type="RefSeq" id="WP_407285757.1">
    <property type="nucleotide sequence ID" value="NZ_CP147982.1"/>
</dbReference>
<evidence type="ECO:0000313" key="2">
    <source>
        <dbReference type="Proteomes" id="UP001626628"/>
    </source>
</evidence>
<dbReference type="Proteomes" id="UP001626628">
    <property type="component" value="Chromosome"/>
</dbReference>
<protein>
    <recommendedName>
        <fullName evidence="3">Secreted protein</fullName>
    </recommendedName>
</protein>
<dbReference type="EMBL" id="CP147982">
    <property type="protein sequence ID" value="WXK75843.1"/>
    <property type="molecule type" value="Genomic_DNA"/>
</dbReference>
<sequence>MDSTQPLLFLDVDGPLNPWLAKPHRRPKGYTTLRMRPTGWEPPRPALRVWLNPDHGPLLMGLGFRLIWATTWKAEANTWIAPVLGLPELPALDWPRMRHQDPNGVHWKTRHLVAAAEGRPFAWVDDEIGARDHAWIARHHKGHALPHRVDPTKGLLPDDFATLRAWAAGQSGAGNGTAGR</sequence>
<gene>
    <name evidence="1" type="ORF">WAB15_07580</name>
</gene>
<proteinExistence type="predicted"/>
<evidence type="ECO:0008006" key="3">
    <source>
        <dbReference type="Google" id="ProtNLM"/>
    </source>
</evidence>
<name>A0ABZ2QKS7_9ACTN</name>
<keyword evidence="2" id="KW-1185">Reference proteome</keyword>
<reference evidence="1 2" key="1">
    <citation type="submission" date="2024-03" db="EMBL/GenBank/DDBJ databases">
        <title>The complete genome of Streptomyces sirii sp.nov.</title>
        <authorList>
            <person name="Zakalyukina Y.V."/>
            <person name="Belik A.R."/>
            <person name="Biryukov M.V."/>
            <person name="Baturina O.A."/>
            <person name="Kabilov M.R."/>
        </authorList>
    </citation>
    <scope>NUCLEOTIDE SEQUENCE [LARGE SCALE GENOMIC DNA]</scope>
    <source>
        <strain evidence="1 2">BP-8</strain>
    </source>
</reference>
<accession>A0ABZ2QKS7</accession>
<evidence type="ECO:0000313" key="1">
    <source>
        <dbReference type="EMBL" id="WXK75843.1"/>
    </source>
</evidence>